<dbReference type="Proteomes" id="UP001605036">
    <property type="component" value="Unassembled WGS sequence"/>
</dbReference>
<protein>
    <recommendedName>
        <fullName evidence="4">SHSP domain-containing protein</fullName>
    </recommendedName>
</protein>
<gene>
    <name evidence="5" type="ORF">R1flu_011495</name>
</gene>
<dbReference type="PANTHER" id="PTHR11527">
    <property type="entry name" value="HEAT-SHOCK PROTEIN 20 FAMILY MEMBER"/>
    <property type="match status" value="1"/>
</dbReference>
<dbReference type="Gene3D" id="2.60.40.790">
    <property type="match status" value="1"/>
</dbReference>
<sequence>MRGPSSLFDMFLDWLETSGAHVFKVHLPGLKKREFRIHVEDEQFLGISGERNKEQGNQEYSCLRVERSYGKFHSHFRLPGNTSVQEISAKMEKGVLTVTVPKTGITMEAQIRKLANDRPTGLGVVMRSLRGETSPYSGDHTLSYNIRASYEAVFYQRGR</sequence>
<keyword evidence="6" id="KW-1185">Reference proteome</keyword>
<accession>A0ABD1Z929</accession>
<dbReference type="InterPro" id="IPR031107">
    <property type="entry name" value="Small_HSP"/>
</dbReference>
<organism evidence="5 6">
    <name type="scientific">Riccia fluitans</name>
    <dbReference type="NCBI Taxonomy" id="41844"/>
    <lineage>
        <taxon>Eukaryota</taxon>
        <taxon>Viridiplantae</taxon>
        <taxon>Streptophyta</taxon>
        <taxon>Embryophyta</taxon>
        <taxon>Marchantiophyta</taxon>
        <taxon>Marchantiopsida</taxon>
        <taxon>Marchantiidae</taxon>
        <taxon>Marchantiales</taxon>
        <taxon>Ricciaceae</taxon>
        <taxon>Riccia</taxon>
    </lineage>
</organism>
<proteinExistence type="inferred from homology"/>
<dbReference type="PROSITE" id="PS01031">
    <property type="entry name" value="SHSP"/>
    <property type="match status" value="1"/>
</dbReference>
<reference evidence="5 6" key="1">
    <citation type="submission" date="2024-09" db="EMBL/GenBank/DDBJ databases">
        <title>Chromosome-scale assembly of Riccia fluitans.</title>
        <authorList>
            <person name="Paukszto L."/>
            <person name="Sawicki J."/>
            <person name="Karawczyk K."/>
            <person name="Piernik-Szablinska J."/>
            <person name="Szczecinska M."/>
            <person name="Mazdziarz M."/>
        </authorList>
    </citation>
    <scope>NUCLEOTIDE SEQUENCE [LARGE SCALE GENOMIC DNA]</scope>
    <source>
        <strain evidence="5">Rf_01</strain>
        <tissue evidence="5">Aerial parts of the thallus</tissue>
    </source>
</reference>
<evidence type="ECO:0000313" key="5">
    <source>
        <dbReference type="EMBL" id="KAL2643908.1"/>
    </source>
</evidence>
<name>A0ABD1Z929_9MARC</name>
<evidence type="ECO:0000256" key="3">
    <source>
        <dbReference type="RuleBase" id="RU003616"/>
    </source>
</evidence>
<evidence type="ECO:0000313" key="6">
    <source>
        <dbReference type="Proteomes" id="UP001605036"/>
    </source>
</evidence>
<dbReference type="AlphaFoldDB" id="A0ABD1Z929"/>
<dbReference type="SUPFAM" id="SSF49764">
    <property type="entry name" value="HSP20-like chaperones"/>
    <property type="match status" value="1"/>
</dbReference>
<evidence type="ECO:0000259" key="4">
    <source>
        <dbReference type="PROSITE" id="PS01031"/>
    </source>
</evidence>
<dbReference type="EMBL" id="JBHFFA010000002">
    <property type="protein sequence ID" value="KAL2643908.1"/>
    <property type="molecule type" value="Genomic_DNA"/>
</dbReference>
<evidence type="ECO:0000256" key="1">
    <source>
        <dbReference type="ARBA" id="ARBA00023016"/>
    </source>
</evidence>
<dbReference type="Pfam" id="PF00011">
    <property type="entry name" value="HSP20"/>
    <property type="match status" value="1"/>
</dbReference>
<comment type="caution">
    <text evidence="5">The sequence shown here is derived from an EMBL/GenBank/DDBJ whole genome shotgun (WGS) entry which is preliminary data.</text>
</comment>
<dbReference type="InterPro" id="IPR002068">
    <property type="entry name" value="A-crystallin/Hsp20_dom"/>
</dbReference>
<evidence type="ECO:0000256" key="2">
    <source>
        <dbReference type="PROSITE-ProRule" id="PRU00285"/>
    </source>
</evidence>
<feature type="domain" description="SHSP" evidence="4">
    <location>
        <begin position="2"/>
        <end position="117"/>
    </location>
</feature>
<comment type="similarity">
    <text evidence="2 3">Belongs to the small heat shock protein (HSP20) family.</text>
</comment>
<dbReference type="InterPro" id="IPR008978">
    <property type="entry name" value="HSP20-like_chaperone"/>
</dbReference>
<keyword evidence="1" id="KW-0346">Stress response</keyword>